<gene>
    <name evidence="2" type="ORF">B7C42_08142</name>
</gene>
<evidence type="ECO:0000256" key="1">
    <source>
        <dbReference type="SAM" id="MobiDB-lite"/>
    </source>
</evidence>
<name>A0A231GT45_9NOCA</name>
<accession>A0A231GT45</accession>
<reference evidence="2 3" key="1">
    <citation type="submission" date="2017-07" db="EMBL/GenBank/DDBJ databases">
        <title>First draft Genome Sequence of Nocardia cerradoensis isolated from human infection.</title>
        <authorList>
            <person name="Carrasco G."/>
        </authorList>
    </citation>
    <scope>NUCLEOTIDE SEQUENCE [LARGE SCALE GENOMIC DNA]</scope>
    <source>
        <strain evidence="2 3">CNM20130759</strain>
    </source>
</reference>
<feature type="region of interest" description="Disordered" evidence="1">
    <location>
        <begin position="1"/>
        <end position="47"/>
    </location>
</feature>
<keyword evidence="3" id="KW-1185">Reference proteome</keyword>
<sequence length="47" mass="4938">MDQYQVVDLAQRSVSSTGAVPEGHEPEPSYLGVVGLTPPSPVVADEE</sequence>
<dbReference type="EMBL" id="NGAF01000065">
    <property type="protein sequence ID" value="OXR39790.1"/>
    <property type="molecule type" value="Genomic_DNA"/>
</dbReference>
<dbReference type="Proteomes" id="UP000215506">
    <property type="component" value="Unassembled WGS sequence"/>
</dbReference>
<organism evidence="2 3">
    <name type="scientific">Nocardia cerradoensis</name>
    <dbReference type="NCBI Taxonomy" id="85688"/>
    <lineage>
        <taxon>Bacteria</taxon>
        <taxon>Bacillati</taxon>
        <taxon>Actinomycetota</taxon>
        <taxon>Actinomycetes</taxon>
        <taxon>Mycobacteriales</taxon>
        <taxon>Nocardiaceae</taxon>
        <taxon>Nocardia</taxon>
    </lineage>
</organism>
<comment type="caution">
    <text evidence="2">The sequence shown here is derived from an EMBL/GenBank/DDBJ whole genome shotgun (WGS) entry which is preliminary data.</text>
</comment>
<evidence type="ECO:0000313" key="3">
    <source>
        <dbReference type="Proteomes" id="UP000215506"/>
    </source>
</evidence>
<evidence type="ECO:0000313" key="2">
    <source>
        <dbReference type="EMBL" id="OXR39790.1"/>
    </source>
</evidence>
<dbReference type="RefSeq" id="WP_157170309.1">
    <property type="nucleotide sequence ID" value="NZ_JAAXOR010000007.1"/>
</dbReference>
<dbReference type="AlphaFoldDB" id="A0A231GT45"/>
<proteinExistence type="predicted"/>
<protein>
    <submittedName>
        <fullName evidence="2">Uncharacterized protein</fullName>
    </submittedName>
</protein>